<organism evidence="1 2">
    <name type="scientific">Ensete ventricosum</name>
    <name type="common">Abyssinian banana</name>
    <name type="synonym">Musa ensete</name>
    <dbReference type="NCBI Taxonomy" id="4639"/>
    <lineage>
        <taxon>Eukaryota</taxon>
        <taxon>Viridiplantae</taxon>
        <taxon>Streptophyta</taxon>
        <taxon>Embryophyta</taxon>
        <taxon>Tracheophyta</taxon>
        <taxon>Spermatophyta</taxon>
        <taxon>Magnoliopsida</taxon>
        <taxon>Liliopsida</taxon>
        <taxon>Zingiberales</taxon>
        <taxon>Musaceae</taxon>
        <taxon>Ensete</taxon>
    </lineage>
</organism>
<comment type="caution">
    <text evidence="1">The sequence shown here is derived from an EMBL/GenBank/DDBJ whole genome shotgun (WGS) entry which is preliminary data.</text>
</comment>
<dbReference type="SUPFAM" id="SSF56112">
    <property type="entry name" value="Protein kinase-like (PK-like)"/>
    <property type="match status" value="1"/>
</dbReference>
<dbReference type="EMBL" id="JAQQAF010000009">
    <property type="protein sequence ID" value="KAJ8458592.1"/>
    <property type="molecule type" value="Genomic_DNA"/>
</dbReference>
<keyword evidence="2" id="KW-1185">Reference proteome</keyword>
<dbReference type="PANTHER" id="PTHR45631">
    <property type="entry name" value="OS07G0107800 PROTEIN-RELATED"/>
    <property type="match status" value="1"/>
</dbReference>
<evidence type="ECO:0008006" key="3">
    <source>
        <dbReference type="Google" id="ProtNLM"/>
    </source>
</evidence>
<proteinExistence type="predicted"/>
<dbReference type="AlphaFoldDB" id="A0AAV8PTT7"/>
<evidence type="ECO:0000313" key="1">
    <source>
        <dbReference type="EMBL" id="KAJ8458592.1"/>
    </source>
</evidence>
<name>A0AAV8PTT7_ENSVE</name>
<dbReference type="InterPro" id="IPR011009">
    <property type="entry name" value="Kinase-like_dom_sf"/>
</dbReference>
<evidence type="ECO:0000313" key="2">
    <source>
        <dbReference type="Proteomes" id="UP001222027"/>
    </source>
</evidence>
<gene>
    <name evidence="1" type="ORF">OPV22_031518</name>
</gene>
<dbReference type="Proteomes" id="UP001222027">
    <property type="component" value="Unassembled WGS sequence"/>
</dbReference>
<reference evidence="1 2" key="1">
    <citation type="submission" date="2022-12" db="EMBL/GenBank/DDBJ databases">
        <title>Chromosome-scale assembly of the Ensete ventricosum genome.</title>
        <authorList>
            <person name="Dussert Y."/>
            <person name="Stocks J."/>
            <person name="Wendawek A."/>
            <person name="Woldeyes F."/>
            <person name="Nichols R.A."/>
            <person name="Borrell J.S."/>
        </authorList>
    </citation>
    <scope>NUCLEOTIDE SEQUENCE [LARGE SCALE GENOMIC DNA]</scope>
    <source>
        <strain evidence="2">cv. Maze</strain>
        <tissue evidence="1">Seeds</tissue>
    </source>
</reference>
<dbReference type="PANTHER" id="PTHR45631:SF202">
    <property type="entry name" value="SENESCENCE-INDUCED RECEPTOR-LIKE SERINE_THREONINE-PROTEIN KINASE"/>
    <property type="match status" value="1"/>
</dbReference>
<sequence>MPRDNGVAMKVKENHDGSLQLESCQFTYIELKNVTNNFGKVLAKGGNGTVYHGYMKDGTQVAVNMWSQSSSQGTKDFLLRLST</sequence>
<dbReference type="Gene3D" id="3.30.200.20">
    <property type="entry name" value="Phosphorylase Kinase, domain 1"/>
    <property type="match status" value="1"/>
</dbReference>
<accession>A0AAV8PTT7</accession>
<protein>
    <recommendedName>
        <fullName evidence="3">Protein kinase domain-containing protein</fullName>
    </recommendedName>
</protein>